<gene>
    <name evidence="2" type="ordered locus">STH2785</name>
</gene>
<dbReference type="GO" id="GO:0016491">
    <property type="term" value="F:oxidoreductase activity"/>
    <property type="evidence" value="ECO:0007669"/>
    <property type="project" value="InterPro"/>
</dbReference>
<dbReference type="SUPFAM" id="SSF52833">
    <property type="entry name" value="Thioredoxin-like"/>
    <property type="match status" value="1"/>
</dbReference>
<dbReference type="Pfam" id="PF00578">
    <property type="entry name" value="AhpC-TSA"/>
    <property type="match status" value="1"/>
</dbReference>
<dbReference type="KEGG" id="sth:STH2785"/>
<dbReference type="HOGENOM" id="CLU_2738575_0_0_9"/>
<feature type="domain" description="Alkyl hydroperoxide reductase subunit C/ Thiol specific antioxidant" evidence="1">
    <location>
        <begin position="32"/>
        <end position="71"/>
    </location>
</feature>
<protein>
    <recommendedName>
        <fullName evidence="1">Alkyl hydroperoxide reductase subunit C/ Thiol specific antioxidant domain-containing protein</fullName>
    </recommendedName>
</protein>
<dbReference type="AlphaFoldDB" id="Q67KM8"/>
<evidence type="ECO:0000313" key="3">
    <source>
        <dbReference type="Proteomes" id="UP000000417"/>
    </source>
</evidence>
<evidence type="ECO:0000313" key="2">
    <source>
        <dbReference type="EMBL" id="BAD41770.1"/>
    </source>
</evidence>
<keyword evidence="3" id="KW-1185">Reference proteome</keyword>
<dbReference type="eggNOG" id="COG1225">
    <property type="taxonomic scope" value="Bacteria"/>
</dbReference>
<dbReference type="Proteomes" id="UP000000417">
    <property type="component" value="Chromosome"/>
</dbReference>
<dbReference type="Gene3D" id="3.40.30.10">
    <property type="entry name" value="Glutaredoxin"/>
    <property type="match status" value="1"/>
</dbReference>
<reference evidence="2 3" key="1">
    <citation type="journal article" date="2004" name="Nucleic Acids Res.">
        <title>Genome sequence of Symbiobacterium thermophilum, an uncultivable bacterium that depends on microbial commensalism.</title>
        <authorList>
            <person name="Ueda K."/>
            <person name="Yamashita A."/>
            <person name="Ishikawa J."/>
            <person name="Shimada M."/>
            <person name="Watsuji T."/>
            <person name="Morimura K."/>
            <person name="Ikeda H."/>
            <person name="Hattori M."/>
            <person name="Beppu T."/>
        </authorList>
    </citation>
    <scope>NUCLEOTIDE SEQUENCE [LARGE SCALE GENOMIC DNA]</scope>
    <source>
        <strain evidence="3">T / IAM 14863</strain>
    </source>
</reference>
<name>Q67KM8_SYMTH</name>
<proteinExistence type="predicted"/>
<dbReference type="InterPro" id="IPR036249">
    <property type="entry name" value="Thioredoxin-like_sf"/>
</dbReference>
<dbReference type="STRING" id="292459.STH2785"/>
<accession>Q67KM8</accession>
<sequence>MALIAAGLEESGGLRRIADQKETGVKAPMVQPGEVAPDFTLESTEGPFTLSALRGRKRALIIFYPKDNTPG</sequence>
<organism evidence="2 3">
    <name type="scientific">Symbiobacterium thermophilum (strain DSM 24528 / JCM 14929 / IAM 14863 / T)</name>
    <dbReference type="NCBI Taxonomy" id="292459"/>
    <lineage>
        <taxon>Bacteria</taxon>
        <taxon>Bacillati</taxon>
        <taxon>Bacillota</taxon>
        <taxon>Clostridia</taxon>
        <taxon>Eubacteriales</taxon>
        <taxon>Symbiobacteriaceae</taxon>
        <taxon>Symbiobacterium</taxon>
    </lineage>
</organism>
<dbReference type="GO" id="GO:0016209">
    <property type="term" value="F:antioxidant activity"/>
    <property type="evidence" value="ECO:0007669"/>
    <property type="project" value="InterPro"/>
</dbReference>
<dbReference type="InterPro" id="IPR000866">
    <property type="entry name" value="AhpC/TSA"/>
</dbReference>
<dbReference type="EMBL" id="AP006840">
    <property type="protein sequence ID" value="BAD41770.1"/>
    <property type="molecule type" value="Genomic_DNA"/>
</dbReference>
<evidence type="ECO:0000259" key="1">
    <source>
        <dbReference type="Pfam" id="PF00578"/>
    </source>
</evidence>